<evidence type="ECO:0000313" key="1">
    <source>
        <dbReference type="EMBL" id="MBJ6723570.1"/>
    </source>
</evidence>
<organism evidence="1 2">
    <name type="scientific">Geomesophilobacter sediminis</name>
    <dbReference type="NCBI Taxonomy" id="2798584"/>
    <lineage>
        <taxon>Bacteria</taxon>
        <taxon>Pseudomonadati</taxon>
        <taxon>Thermodesulfobacteriota</taxon>
        <taxon>Desulfuromonadia</taxon>
        <taxon>Geobacterales</taxon>
        <taxon>Geobacteraceae</taxon>
        <taxon>Geomesophilobacter</taxon>
    </lineage>
</organism>
<protein>
    <submittedName>
        <fullName evidence="1">Uncharacterized protein</fullName>
    </submittedName>
</protein>
<dbReference type="Proteomes" id="UP000636888">
    <property type="component" value="Unassembled WGS sequence"/>
</dbReference>
<name>A0A8J7JGE8_9BACT</name>
<dbReference type="RefSeq" id="WP_199382414.1">
    <property type="nucleotide sequence ID" value="NZ_JAEMHM010000002.1"/>
</dbReference>
<reference evidence="1" key="1">
    <citation type="submission" date="2020-12" db="EMBL/GenBank/DDBJ databases">
        <title>Geomonas sp. Red875, isolated from river sediment.</title>
        <authorList>
            <person name="Xu Z."/>
            <person name="Zhang Z."/>
            <person name="Masuda Y."/>
            <person name="Itoh H."/>
            <person name="Senoo K."/>
        </authorList>
    </citation>
    <scope>NUCLEOTIDE SEQUENCE</scope>
    <source>
        <strain evidence="1">Red875</strain>
    </source>
</reference>
<evidence type="ECO:0000313" key="2">
    <source>
        <dbReference type="Proteomes" id="UP000636888"/>
    </source>
</evidence>
<comment type="caution">
    <text evidence="1">The sequence shown here is derived from an EMBL/GenBank/DDBJ whole genome shotgun (WGS) entry which is preliminary data.</text>
</comment>
<proteinExistence type="predicted"/>
<keyword evidence="2" id="KW-1185">Reference proteome</keyword>
<dbReference type="AlphaFoldDB" id="A0A8J7JGE8"/>
<sequence>MATKCEPIRSQLEALEEQLKNTPKYVAQGQSKQINEEWINLESHVRRTRMSLQVCVSGDLELVTDVFRG</sequence>
<accession>A0A8J7JGE8</accession>
<gene>
    <name evidence="1" type="ORF">JFN93_02505</name>
</gene>
<dbReference type="EMBL" id="JAEMHM010000002">
    <property type="protein sequence ID" value="MBJ6723570.1"/>
    <property type="molecule type" value="Genomic_DNA"/>
</dbReference>